<feature type="transmembrane region" description="Helical" evidence="1">
    <location>
        <begin position="41"/>
        <end position="59"/>
    </location>
</feature>
<accession>A0A2P5I4X5</accession>
<dbReference type="AlphaFoldDB" id="A0A2P5I4X5"/>
<organism evidence="2 3">
    <name type="scientific">Diaporthe helianthi</name>
    <dbReference type="NCBI Taxonomy" id="158607"/>
    <lineage>
        <taxon>Eukaryota</taxon>
        <taxon>Fungi</taxon>
        <taxon>Dikarya</taxon>
        <taxon>Ascomycota</taxon>
        <taxon>Pezizomycotina</taxon>
        <taxon>Sordariomycetes</taxon>
        <taxon>Sordariomycetidae</taxon>
        <taxon>Diaporthales</taxon>
        <taxon>Diaporthaceae</taxon>
        <taxon>Diaporthe</taxon>
    </lineage>
</organism>
<keyword evidence="1" id="KW-0812">Transmembrane</keyword>
<dbReference type="InterPro" id="IPR035195">
    <property type="entry name" value="Emr1"/>
</dbReference>
<name>A0A2P5I4X5_DIAHE</name>
<dbReference type="Pfam" id="PF17237">
    <property type="entry name" value="Emr1"/>
    <property type="match status" value="1"/>
</dbReference>
<dbReference type="EMBL" id="MAVT02000261">
    <property type="protein sequence ID" value="POS77543.1"/>
    <property type="molecule type" value="Genomic_DNA"/>
</dbReference>
<dbReference type="GO" id="GO:0007008">
    <property type="term" value="P:outer mitochondrial membrane organization"/>
    <property type="evidence" value="ECO:0007669"/>
    <property type="project" value="InterPro"/>
</dbReference>
<protein>
    <submittedName>
        <fullName evidence="2">Uncharacterized protein</fullName>
    </submittedName>
</protein>
<evidence type="ECO:0000313" key="2">
    <source>
        <dbReference type="EMBL" id="POS77543.1"/>
    </source>
</evidence>
<sequence length="66" mass="7592">MHPPFSSVRISDIKIANFPNLRRLFTEARSEDEEREVSRKAFYNAVLFMGSVAVFSLIAQRMNATK</sequence>
<keyword evidence="1" id="KW-0472">Membrane</keyword>
<evidence type="ECO:0000313" key="3">
    <source>
        <dbReference type="Proteomes" id="UP000094444"/>
    </source>
</evidence>
<keyword evidence="1" id="KW-1133">Transmembrane helix</keyword>
<proteinExistence type="predicted"/>
<keyword evidence="3" id="KW-1185">Reference proteome</keyword>
<dbReference type="Proteomes" id="UP000094444">
    <property type="component" value="Unassembled WGS sequence"/>
</dbReference>
<dbReference type="OrthoDB" id="2122015at2759"/>
<reference evidence="2" key="1">
    <citation type="submission" date="2017-09" db="EMBL/GenBank/DDBJ databases">
        <title>Polyketide synthases of a Diaporthe helianthi virulent isolate.</title>
        <authorList>
            <person name="Baroncelli R."/>
        </authorList>
    </citation>
    <scope>NUCLEOTIDE SEQUENCE [LARGE SCALE GENOMIC DNA]</scope>
    <source>
        <strain evidence="2">7/96</strain>
    </source>
</reference>
<gene>
    <name evidence="2" type="ORF">DHEL01_v204071</name>
</gene>
<evidence type="ECO:0000256" key="1">
    <source>
        <dbReference type="SAM" id="Phobius"/>
    </source>
</evidence>
<comment type="caution">
    <text evidence="2">The sequence shown here is derived from an EMBL/GenBank/DDBJ whole genome shotgun (WGS) entry which is preliminary data.</text>
</comment>
<dbReference type="GO" id="GO:0005739">
    <property type="term" value="C:mitochondrion"/>
    <property type="evidence" value="ECO:0007669"/>
    <property type="project" value="GOC"/>
</dbReference>
<dbReference type="InParanoid" id="A0A2P5I4X5"/>